<protein>
    <recommendedName>
        <fullName evidence="4">Small integral membrane protein</fullName>
    </recommendedName>
</protein>
<gene>
    <name evidence="2" type="ORF">COL8621_00996</name>
</gene>
<dbReference type="Proteomes" id="UP000202922">
    <property type="component" value="Unassembled WGS sequence"/>
</dbReference>
<keyword evidence="1" id="KW-0472">Membrane</keyword>
<dbReference type="RefSeq" id="WP_093966172.1">
    <property type="nucleotide sequence ID" value="NZ_FXYE01000001.1"/>
</dbReference>
<feature type="transmembrane region" description="Helical" evidence="1">
    <location>
        <begin position="61"/>
        <end position="80"/>
    </location>
</feature>
<dbReference type="EMBL" id="FXYE01000001">
    <property type="protein sequence ID" value="SMX33306.1"/>
    <property type="molecule type" value="Genomic_DNA"/>
</dbReference>
<reference evidence="3" key="1">
    <citation type="submission" date="2017-05" db="EMBL/GenBank/DDBJ databases">
        <authorList>
            <person name="Rodrigo-Torres L."/>
            <person name="Arahal R. D."/>
            <person name="Lucena T."/>
        </authorList>
    </citation>
    <scope>NUCLEOTIDE SEQUENCE [LARGE SCALE GENOMIC DNA]</scope>
    <source>
        <strain evidence="3">CECT 8621</strain>
    </source>
</reference>
<accession>A0A238JU71</accession>
<organism evidence="2 3">
    <name type="scientific">Actibacterium lipolyticum</name>
    <dbReference type="NCBI Taxonomy" id="1524263"/>
    <lineage>
        <taxon>Bacteria</taxon>
        <taxon>Pseudomonadati</taxon>
        <taxon>Pseudomonadota</taxon>
        <taxon>Alphaproteobacteria</taxon>
        <taxon>Rhodobacterales</taxon>
        <taxon>Roseobacteraceae</taxon>
        <taxon>Actibacterium</taxon>
    </lineage>
</organism>
<evidence type="ECO:0000313" key="2">
    <source>
        <dbReference type="EMBL" id="SMX33306.1"/>
    </source>
</evidence>
<evidence type="ECO:0008006" key="4">
    <source>
        <dbReference type="Google" id="ProtNLM"/>
    </source>
</evidence>
<sequence length="83" mass="9471">MSELQETPLLSTHLEGDEAPDFEAPKHGFLPIETNWFDRLFISVVIWVAMSLFWFRFIEPLGPSIWLSNAVALGLAVWIIKKG</sequence>
<keyword evidence="1" id="KW-1133">Transmembrane helix</keyword>
<dbReference type="AlphaFoldDB" id="A0A238JU71"/>
<keyword evidence="3" id="KW-1185">Reference proteome</keyword>
<evidence type="ECO:0000313" key="3">
    <source>
        <dbReference type="Proteomes" id="UP000202922"/>
    </source>
</evidence>
<name>A0A238JU71_9RHOB</name>
<dbReference type="InterPro" id="IPR018678">
    <property type="entry name" value="DUF2160_TM"/>
</dbReference>
<dbReference type="OrthoDB" id="7689810at2"/>
<dbReference type="Pfam" id="PF09928">
    <property type="entry name" value="DUF2160"/>
    <property type="match status" value="1"/>
</dbReference>
<keyword evidence="1" id="KW-0812">Transmembrane</keyword>
<proteinExistence type="predicted"/>
<feature type="transmembrane region" description="Helical" evidence="1">
    <location>
        <begin position="36"/>
        <end position="55"/>
    </location>
</feature>
<evidence type="ECO:0000256" key="1">
    <source>
        <dbReference type="SAM" id="Phobius"/>
    </source>
</evidence>